<gene>
    <name evidence="6" type="primary">yiaD</name>
    <name evidence="6" type="ORF">Ttaiw_00021</name>
</gene>
<dbReference type="EMBL" id="VJOM01000001">
    <property type="protein sequence ID" value="TSE33962.1"/>
    <property type="molecule type" value="Genomic_DNA"/>
</dbReference>
<dbReference type="RefSeq" id="WP_052231303.1">
    <property type="nucleotide sequence ID" value="NZ_CP083911.1"/>
</dbReference>
<dbReference type="Pfam" id="PF13441">
    <property type="entry name" value="Gly-zipper_YMGG"/>
    <property type="match status" value="1"/>
</dbReference>
<dbReference type="SUPFAM" id="SSF103088">
    <property type="entry name" value="OmpA-like"/>
    <property type="match status" value="1"/>
</dbReference>
<dbReference type="Gene3D" id="3.30.1330.60">
    <property type="entry name" value="OmpA-like domain"/>
    <property type="match status" value="1"/>
</dbReference>
<evidence type="ECO:0000256" key="4">
    <source>
        <dbReference type="PROSITE-ProRule" id="PRU00473"/>
    </source>
</evidence>
<dbReference type="AlphaFoldDB" id="A0A554XDP4"/>
<organism evidence="6 7">
    <name type="scientific">Tepidimonas taiwanensis</name>
    <dbReference type="NCBI Taxonomy" id="307486"/>
    <lineage>
        <taxon>Bacteria</taxon>
        <taxon>Pseudomonadati</taxon>
        <taxon>Pseudomonadota</taxon>
        <taxon>Betaproteobacteria</taxon>
        <taxon>Burkholderiales</taxon>
        <taxon>Tepidimonas</taxon>
    </lineage>
</organism>
<evidence type="ECO:0000313" key="6">
    <source>
        <dbReference type="EMBL" id="TSE33962.1"/>
    </source>
</evidence>
<evidence type="ECO:0000256" key="1">
    <source>
        <dbReference type="ARBA" id="ARBA00004442"/>
    </source>
</evidence>
<dbReference type="InterPro" id="IPR036737">
    <property type="entry name" value="OmpA-like_sf"/>
</dbReference>
<accession>A0A554XDP4</accession>
<keyword evidence="7" id="KW-1185">Reference proteome</keyword>
<protein>
    <submittedName>
        <fullName evidence="6">Putative lipoprotein YiaD</fullName>
    </submittedName>
</protein>
<dbReference type="PROSITE" id="PS51123">
    <property type="entry name" value="OMPA_2"/>
    <property type="match status" value="1"/>
</dbReference>
<keyword evidence="6" id="KW-0449">Lipoprotein</keyword>
<keyword evidence="3" id="KW-0998">Cell outer membrane</keyword>
<name>A0A554XDP4_9BURK</name>
<reference evidence="6 7" key="1">
    <citation type="submission" date="2019-07" db="EMBL/GenBank/DDBJ databases">
        <title>Tepidimonas taiwanensis I1-1 draft genome.</title>
        <authorList>
            <person name="Da Costa M.S."/>
            <person name="Froufe H.J.C."/>
            <person name="Egas C."/>
            <person name="Albuquerque L."/>
        </authorList>
    </citation>
    <scope>NUCLEOTIDE SEQUENCE [LARGE SCALE GENOMIC DNA]</scope>
    <source>
        <strain evidence="6 7">I1-1</strain>
    </source>
</reference>
<evidence type="ECO:0000313" key="7">
    <source>
        <dbReference type="Proteomes" id="UP000317763"/>
    </source>
</evidence>
<dbReference type="STRING" id="307486.GCA_000807215_00056"/>
<dbReference type="PANTHER" id="PTHR30329">
    <property type="entry name" value="STATOR ELEMENT OF FLAGELLAR MOTOR COMPLEX"/>
    <property type="match status" value="1"/>
</dbReference>
<dbReference type="Pfam" id="PF00691">
    <property type="entry name" value="OmpA"/>
    <property type="match status" value="1"/>
</dbReference>
<dbReference type="PRINTS" id="PR01021">
    <property type="entry name" value="OMPADOMAIN"/>
</dbReference>
<proteinExistence type="predicted"/>
<dbReference type="GO" id="GO:0009279">
    <property type="term" value="C:cell outer membrane"/>
    <property type="evidence" value="ECO:0007669"/>
    <property type="project" value="UniProtKB-SubCell"/>
</dbReference>
<dbReference type="PANTHER" id="PTHR30329:SF21">
    <property type="entry name" value="LIPOPROTEIN YIAD-RELATED"/>
    <property type="match status" value="1"/>
</dbReference>
<dbReference type="InterPro" id="IPR006664">
    <property type="entry name" value="OMP_bac"/>
</dbReference>
<sequence length="227" mass="23311">MVAWFDQGFRGRRAAAGIALAAALAATGCANMSEEQKSGTARGAMIGAAAGAVLGAVTDGSKGAVRGAAIGAGAGALGGYVWSSRMEQQKREMEAATAGTGVAVTQTADNRLKLEIPSDISFDVGRADIKPNFRAVLDTFAQGLQRNPAARVTIIGHTDSTGSDAINNPLSINRAAAVRDYLVARGVAIGRIAIDGRGSREPIASNDTAEGRARNRRVEIFVAEQAS</sequence>
<dbReference type="CDD" id="cd07185">
    <property type="entry name" value="OmpA_C-like"/>
    <property type="match status" value="1"/>
</dbReference>
<evidence type="ECO:0000256" key="2">
    <source>
        <dbReference type="ARBA" id="ARBA00023136"/>
    </source>
</evidence>
<evidence type="ECO:0000256" key="3">
    <source>
        <dbReference type="ARBA" id="ARBA00023237"/>
    </source>
</evidence>
<comment type="caution">
    <text evidence="6">The sequence shown here is derived from an EMBL/GenBank/DDBJ whole genome shotgun (WGS) entry which is preliminary data.</text>
</comment>
<keyword evidence="2 4" id="KW-0472">Membrane</keyword>
<dbReference type="InterPro" id="IPR027367">
    <property type="entry name" value="Gly-zipper_YMGG"/>
</dbReference>
<comment type="subcellular location">
    <subcellularLocation>
        <location evidence="1">Cell outer membrane</location>
    </subcellularLocation>
</comment>
<dbReference type="InterPro" id="IPR006665">
    <property type="entry name" value="OmpA-like"/>
</dbReference>
<feature type="domain" description="OmpA-like" evidence="5">
    <location>
        <begin position="109"/>
        <end position="226"/>
    </location>
</feature>
<dbReference type="PRINTS" id="PR01023">
    <property type="entry name" value="NAFLGMOTY"/>
</dbReference>
<dbReference type="InterPro" id="IPR050330">
    <property type="entry name" value="Bact_OuterMem_StrucFunc"/>
</dbReference>
<dbReference type="Proteomes" id="UP000317763">
    <property type="component" value="Unassembled WGS sequence"/>
</dbReference>
<dbReference type="OrthoDB" id="9782229at2"/>
<evidence type="ECO:0000259" key="5">
    <source>
        <dbReference type="PROSITE" id="PS51123"/>
    </source>
</evidence>